<dbReference type="NCBIfam" id="TIGR02012">
    <property type="entry name" value="tigrfam_recA"/>
    <property type="match status" value="1"/>
</dbReference>
<dbReference type="SUPFAM" id="SSF54752">
    <property type="entry name" value="RecA protein, C-terminal domain"/>
    <property type="match status" value="1"/>
</dbReference>
<comment type="function">
    <text evidence="7">Can catalyze the hydrolysis of ATP in the presence of single-stranded DNA, the ATP-dependent uptake of single-stranded DNA by duplex DNA, and the ATP-dependent hybridization of homologous single-stranded DNAs. It interacts with LexA causing its activation and leading to its autocatalytic cleavage.</text>
</comment>
<dbReference type="Pfam" id="PF00154">
    <property type="entry name" value="RecA_N"/>
    <property type="match status" value="1"/>
</dbReference>
<evidence type="ECO:0000256" key="4">
    <source>
        <dbReference type="ARBA" id="ARBA00022840"/>
    </source>
</evidence>
<protein>
    <recommendedName>
        <fullName evidence="2 7">Protein RecA</fullName>
    </recommendedName>
    <alternativeName>
        <fullName evidence="7 8">Recombinase A</fullName>
    </alternativeName>
</protein>
<keyword evidence="7 9" id="KW-0227">DNA damage</keyword>
<evidence type="ECO:0000256" key="1">
    <source>
        <dbReference type="ARBA" id="ARBA00009391"/>
    </source>
</evidence>
<dbReference type="SMART" id="SM00382">
    <property type="entry name" value="AAA"/>
    <property type="match status" value="1"/>
</dbReference>
<feature type="domain" description="RecA family profile 2" evidence="12">
    <location>
        <begin position="232"/>
        <end position="305"/>
    </location>
</feature>
<keyword evidence="7" id="KW-0963">Cytoplasm</keyword>
<evidence type="ECO:0000259" key="12">
    <source>
        <dbReference type="PROSITE" id="PS50163"/>
    </source>
</evidence>
<dbReference type="InterPro" id="IPR049261">
    <property type="entry name" value="RecA-like_C"/>
</dbReference>
<dbReference type="InterPro" id="IPR003593">
    <property type="entry name" value="AAA+_ATPase"/>
</dbReference>
<dbReference type="PANTHER" id="PTHR45900">
    <property type="entry name" value="RECA"/>
    <property type="match status" value="1"/>
</dbReference>
<evidence type="ECO:0000256" key="5">
    <source>
        <dbReference type="ARBA" id="ARBA00023125"/>
    </source>
</evidence>
<evidence type="ECO:0000256" key="9">
    <source>
        <dbReference type="RuleBase" id="RU004527"/>
    </source>
</evidence>
<evidence type="ECO:0000259" key="11">
    <source>
        <dbReference type="PROSITE" id="PS50162"/>
    </source>
</evidence>
<dbReference type="InterPro" id="IPR013765">
    <property type="entry name" value="DNA_recomb/repair_RecA"/>
</dbReference>
<evidence type="ECO:0000256" key="8">
    <source>
        <dbReference type="RuleBase" id="RU000526"/>
    </source>
</evidence>
<dbReference type="SUPFAM" id="SSF52540">
    <property type="entry name" value="P-loop containing nucleoside triphosphate hydrolases"/>
    <property type="match status" value="1"/>
</dbReference>
<keyword evidence="14" id="KW-1185">Reference proteome</keyword>
<evidence type="ECO:0000313" key="13">
    <source>
        <dbReference type="EMBL" id="MEA5391761.1"/>
    </source>
</evidence>
<dbReference type="InterPro" id="IPR020584">
    <property type="entry name" value="DNA_recomb/repair_RecA_CS"/>
</dbReference>
<feature type="region of interest" description="Disordered" evidence="10">
    <location>
        <begin position="1"/>
        <end position="35"/>
    </location>
</feature>
<dbReference type="CDD" id="cd00983">
    <property type="entry name" value="RecA"/>
    <property type="match status" value="1"/>
</dbReference>
<dbReference type="InterPro" id="IPR049428">
    <property type="entry name" value="RecA-like_N"/>
</dbReference>
<sequence length="400" mass="41915">MPADSRATAAAAASSSSSPSTSYVSAAAPSGDPRAAAERDKALGLVLTQIERNFGKGSIMRLGDASRMRVETVPTGALTLDLALGGGYPKGRVVEVYGPESSGKTTLTLHAIAEVQKRGGVAAFVDAEHALDPVYAAALGVDIENLLVSQPDTGEMALEIVDQLVRSAAVDIVVVDSVAALTPRAEIEGEMGDLAVGSQARLMSQAMRKITGNIGKSGCTVIFLNQLRQKIGVTYGNPETTTGGNALKFYASVRLDIRRIQTLKRGTEEYGIRAKVKVAKNKVAPPFRIAEFDILFGRGISTLGCLLDLAEETGVVTRKGAWYSYEGDNIGQGRDNTIAWLEQNPAPKEVIETLTRQKLTEGSEVTANSMKPLAAAAKLAAAKPATGTEGSEAEELPAAG</sequence>
<dbReference type="Gene3D" id="3.40.50.300">
    <property type="entry name" value="P-loop containing nucleotide triphosphate hydrolases"/>
    <property type="match status" value="1"/>
</dbReference>
<feature type="domain" description="RecA family profile 1" evidence="11">
    <location>
        <begin position="69"/>
        <end position="227"/>
    </location>
</feature>
<keyword evidence="6 7" id="KW-0233">DNA recombination</keyword>
<proteinExistence type="inferred from homology"/>
<evidence type="ECO:0000256" key="6">
    <source>
        <dbReference type="ARBA" id="ARBA00023172"/>
    </source>
</evidence>
<dbReference type="InterPro" id="IPR023400">
    <property type="entry name" value="RecA_C_sf"/>
</dbReference>
<comment type="caution">
    <text evidence="13">The sequence shown here is derived from an EMBL/GenBank/DDBJ whole genome shotgun (WGS) entry which is preliminary data.</text>
</comment>
<evidence type="ECO:0000256" key="2">
    <source>
        <dbReference type="ARBA" id="ARBA00015553"/>
    </source>
</evidence>
<dbReference type="PANTHER" id="PTHR45900:SF1">
    <property type="entry name" value="MITOCHONDRIAL DNA REPAIR PROTEIN RECA HOMOLOG-RELATED"/>
    <property type="match status" value="1"/>
</dbReference>
<feature type="compositionally biased region" description="Acidic residues" evidence="10">
    <location>
        <begin position="391"/>
        <end position="400"/>
    </location>
</feature>
<dbReference type="PROSITE" id="PS50163">
    <property type="entry name" value="RECA_3"/>
    <property type="match status" value="1"/>
</dbReference>
<dbReference type="InterPro" id="IPR020587">
    <property type="entry name" value="RecA_monomer-monomer_interface"/>
</dbReference>
<keyword evidence="3 7" id="KW-0547">Nucleotide-binding</keyword>
<comment type="subcellular location">
    <subcellularLocation>
        <location evidence="7">Cytoplasm</location>
    </subcellularLocation>
</comment>
<keyword evidence="5 7" id="KW-0238">DNA-binding</keyword>
<feature type="binding site" evidence="7">
    <location>
        <begin position="98"/>
        <end position="105"/>
    </location>
    <ligand>
        <name>ATP</name>
        <dbReference type="ChEBI" id="CHEBI:30616"/>
    </ligand>
</feature>
<dbReference type="InterPro" id="IPR020588">
    <property type="entry name" value="RecA_ATP-bd"/>
</dbReference>
<keyword evidence="7 8" id="KW-0234">DNA repair</keyword>
<dbReference type="PRINTS" id="PR00142">
    <property type="entry name" value="RECA"/>
</dbReference>
<reference evidence="13 14" key="1">
    <citation type="submission" date="2023-12" db="EMBL/GenBank/DDBJ databases">
        <title>Baltic Sea Cyanobacteria.</title>
        <authorList>
            <person name="Delbaje E."/>
            <person name="Fewer D.P."/>
            <person name="Shishido T.K."/>
        </authorList>
    </citation>
    <scope>NUCLEOTIDE SEQUENCE [LARGE SCALE GENOMIC DNA]</scope>
    <source>
        <strain evidence="13 14">UHCC 0139</strain>
    </source>
</reference>
<dbReference type="Pfam" id="PF21096">
    <property type="entry name" value="RecA_C"/>
    <property type="match status" value="1"/>
</dbReference>
<dbReference type="EMBL" id="JAYGHX010000006">
    <property type="protein sequence ID" value="MEA5391761.1"/>
    <property type="molecule type" value="Genomic_DNA"/>
</dbReference>
<evidence type="ECO:0000256" key="7">
    <source>
        <dbReference type="HAMAP-Rule" id="MF_00268"/>
    </source>
</evidence>
<keyword evidence="4 7" id="KW-0067">ATP-binding</keyword>
<evidence type="ECO:0000313" key="14">
    <source>
        <dbReference type="Proteomes" id="UP001304461"/>
    </source>
</evidence>
<organism evidence="13 14">
    <name type="scientific">Cyanobium gracile UHCC 0139</name>
    <dbReference type="NCBI Taxonomy" id="3110308"/>
    <lineage>
        <taxon>Bacteria</taxon>
        <taxon>Bacillati</taxon>
        <taxon>Cyanobacteriota</taxon>
        <taxon>Cyanophyceae</taxon>
        <taxon>Synechococcales</taxon>
        <taxon>Prochlorococcaceae</taxon>
        <taxon>Cyanobium</taxon>
    </lineage>
</organism>
<keyword evidence="7 8" id="KW-0742">SOS response</keyword>
<dbReference type="HAMAP" id="MF_00268">
    <property type="entry name" value="RecA"/>
    <property type="match status" value="1"/>
</dbReference>
<name>A0ABU5RVK3_9CYAN</name>
<feature type="region of interest" description="Disordered" evidence="10">
    <location>
        <begin position="381"/>
        <end position="400"/>
    </location>
</feature>
<comment type="similarity">
    <text evidence="1 7 9">Belongs to the RecA family.</text>
</comment>
<dbReference type="RefSeq" id="WP_323305751.1">
    <property type="nucleotide sequence ID" value="NZ_JAYGHX010000006.1"/>
</dbReference>
<dbReference type="PROSITE" id="PS00321">
    <property type="entry name" value="RECA_1"/>
    <property type="match status" value="1"/>
</dbReference>
<dbReference type="Proteomes" id="UP001304461">
    <property type="component" value="Unassembled WGS sequence"/>
</dbReference>
<feature type="compositionally biased region" description="Low complexity" evidence="10">
    <location>
        <begin position="1"/>
        <end position="34"/>
    </location>
</feature>
<gene>
    <name evidence="7 13" type="primary">recA</name>
    <name evidence="13" type="ORF">VB738_10890</name>
</gene>
<evidence type="ECO:0000256" key="3">
    <source>
        <dbReference type="ARBA" id="ARBA00022741"/>
    </source>
</evidence>
<evidence type="ECO:0000256" key="10">
    <source>
        <dbReference type="SAM" id="MobiDB-lite"/>
    </source>
</evidence>
<accession>A0ABU5RVK3</accession>
<dbReference type="PROSITE" id="PS50162">
    <property type="entry name" value="RECA_2"/>
    <property type="match status" value="1"/>
</dbReference>
<dbReference type="InterPro" id="IPR027417">
    <property type="entry name" value="P-loop_NTPase"/>
</dbReference>